<protein>
    <submittedName>
        <fullName evidence="2">Uncharacterized protein</fullName>
    </submittedName>
</protein>
<accession>A0A9W8J313</accession>
<name>A0A9W8J313_9AGAR</name>
<evidence type="ECO:0000256" key="1">
    <source>
        <dbReference type="SAM" id="MobiDB-lite"/>
    </source>
</evidence>
<proteinExistence type="predicted"/>
<dbReference type="EMBL" id="JANBPK010001008">
    <property type="protein sequence ID" value="KAJ2927317.1"/>
    <property type="molecule type" value="Genomic_DNA"/>
</dbReference>
<keyword evidence="3" id="KW-1185">Reference proteome</keyword>
<reference evidence="2" key="1">
    <citation type="submission" date="2022-06" db="EMBL/GenBank/DDBJ databases">
        <title>Genome Sequence of Candolleomyces eurysporus.</title>
        <authorList>
            <person name="Buettner E."/>
        </authorList>
    </citation>
    <scope>NUCLEOTIDE SEQUENCE</scope>
    <source>
        <strain evidence="2">VTCC 930004</strain>
    </source>
</reference>
<dbReference type="OrthoDB" id="2864005at2759"/>
<dbReference type="AlphaFoldDB" id="A0A9W8J313"/>
<evidence type="ECO:0000313" key="2">
    <source>
        <dbReference type="EMBL" id="KAJ2927317.1"/>
    </source>
</evidence>
<feature type="compositionally biased region" description="Acidic residues" evidence="1">
    <location>
        <begin position="164"/>
        <end position="184"/>
    </location>
</feature>
<gene>
    <name evidence="2" type="ORF">H1R20_g9777</name>
</gene>
<feature type="region of interest" description="Disordered" evidence="1">
    <location>
        <begin position="162"/>
        <end position="188"/>
    </location>
</feature>
<dbReference type="Proteomes" id="UP001140091">
    <property type="component" value="Unassembled WGS sequence"/>
</dbReference>
<evidence type="ECO:0000313" key="3">
    <source>
        <dbReference type="Proteomes" id="UP001140091"/>
    </source>
</evidence>
<sequence length="323" mass="36496">MHASFISASRSDIHRHQVVLDGLVAVLPELHHLSHFRLCLPVCIDLRGVDEDILDTDYALVRKFSDRCESLAVCHLLSTVTWARLTRSGQWLPLFPTPVGVHWWLDRTPLSQHLQRRVITHLAEVGVVSSDEEAGMEEMLMRSVHKLATAIGYLLNRAFGLDPPSDEVDEEEKEEDYEDEESEMEHERLRVPVRDHQGQRIEAYSTQPRNRWDIFASVLGITTLQPLNIFLHNVALFDLFLPAVHAPVPVLNEAQRELMGMVMDLLYNSCNGGNKGVLLRNYLRNPDGWWGEGNMVLGVAMERLVVPVTQLEVAGLDSAGVFG</sequence>
<comment type="caution">
    <text evidence="2">The sequence shown here is derived from an EMBL/GenBank/DDBJ whole genome shotgun (WGS) entry which is preliminary data.</text>
</comment>
<organism evidence="2 3">
    <name type="scientific">Candolleomyces eurysporus</name>
    <dbReference type="NCBI Taxonomy" id="2828524"/>
    <lineage>
        <taxon>Eukaryota</taxon>
        <taxon>Fungi</taxon>
        <taxon>Dikarya</taxon>
        <taxon>Basidiomycota</taxon>
        <taxon>Agaricomycotina</taxon>
        <taxon>Agaricomycetes</taxon>
        <taxon>Agaricomycetidae</taxon>
        <taxon>Agaricales</taxon>
        <taxon>Agaricineae</taxon>
        <taxon>Psathyrellaceae</taxon>
        <taxon>Candolleomyces</taxon>
    </lineage>
</organism>
<feature type="non-terminal residue" evidence="2">
    <location>
        <position position="1"/>
    </location>
</feature>